<sequence>MFNMEHLDLDAVNRQFFFDPTPYISSNGNSNSSTGSSNGSDLFLYDENSSDSVLSNYSFNSDQENHASESKERIHRHHRRKNKCPQQQIQQRQAANLRERKRMQSINDAFEGLRAHIPTLPYEKRLSKVDTLKLAIGYINFLSELVKTDRNSNTEYFNGHRRTSQKDEVKKIIVRGAGGLYTAHSLSWSRDKESNPNGIMHAKVWIPEDPRTNKEISTNSAFITE</sequence>
<dbReference type="InterPro" id="IPR036638">
    <property type="entry name" value="HLH_DNA-bd_sf"/>
</dbReference>
<evidence type="ECO:0000313" key="8">
    <source>
        <dbReference type="Proteomes" id="UP001566132"/>
    </source>
</evidence>
<evidence type="ECO:0000256" key="1">
    <source>
        <dbReference type="ARBA" id="ARBA00023015"/>
    </source>
</evidence>
<keyword evidence="4" id="KW-0539">Nucleus</keyword>
<feature type="domain" description="BHLH" evidence="6">
    <location>
        <begin position="90"/>
        <end position="142"/>
    </location>
</feature>
<dbReference type="PANTHER" id="PTHR23349:SF112">
    <property type="entry name" value="48 RELATED 1, ISOFORM B"/>
    <property type="match status" value="1"/>
</dbReference>
<evidence type="ECO:0000256" key="4">
    <source>
        <dbReference type="ARBA" id="ARBA00023242"/>
    </source>
</evidence>
<feature type="compositionally biased region" description="Basic residues" evidence="5">
    <location>
        <begin position="73"/>
        <end position="83"/>
    </location>
</feature>
<dbReference type="Proteomes" id="UP001566132">
    <property type="component" value="Unassembled WGS sequence"/>
</dbReference>
<evidence type="ECO:0000256" key="2">
    <source>
        <dbReference type="ARBA" id="ARBA00023125"/>
    </source>
</evidence>
<keyword evidence="3" id="KW-0804">Transcription</keyword>
<accession>A0ABD1EKT5</accession>
<dbReference type="PROSITE" id="PS50888">
    <property type="entry name" value="BHLH"/>
    <property type="match status" value="1"/>
</dbReference>
<evidence type="ECO:0000256" key="5">
    <source>
        <dbReference type="SAM" id="MobiDB-lite"/>
    </source>
</evidence>
<name>A0ABD1EKT5_HYPHA</name>
<dbReference type="SMART" id="SM00353">
    <property type="entry name" value="HLH"/>
    <property type="match status" value="1"/>
</dbReference>
<dbReference type="AlphaFoldDB" id="A0ABD1EKT5"/>
<keyword evidence="8" id="KW-1185">Reference proteome</keyword>
<dbReference type="InterPro" id="IPR050283">
    <property type="entry name" value="E-box_TF_Regulators"/>
</dbReference>
<keyword evidence="2" id="KW-0238">DNA-binding</keyword>
<keyword evidence="1" id="KW-0805">Transcription regulation</keyword>
<organism evidence="7 8">
    <name type="scientific">Hypothenemus hampei</name>
    <name type="common">Coffee berry borer</name>
    <dbReference type="NCBI Taxonomy" id="57062"/>
    <lineage>
        <taxon>Eukaryota</taxon>
        <taxon>Metazoa</taxon>
        <taxon>Ecdysozoa</taxon>
        <taxon>Arthropoda</taxon>
        <taxon>Hexapoda</taxon>
        <taxon>Insecta</taxon>
        <taxon>Pterygota</taxon>
        <taxon>Neoptera</taxon>
        <taxon>Endopterygota</taxon>
        <taxon>Coleoptera</taxon>
        <taxon>Polyphaga</taxon>
        <taxon>Cucujiformia</taxon>
        <taxon>Curculionidae</taxon>
        <taxon>Scolytinae</taxon>
        <taxon>Hypothenemus</taxon>
    </lineage>
</organism>
<dbReference type="SUPFAM" id="SSF47459">
    <property type="entry name" value="HLH, helix-loop-helix DNA-binding domain"/>
    <property type="match status" value="1"/>
</dbReference>
<feature type="compositionally biased region" description="Basic and acidic residues" evidence="5">
    <location>
        <begin position="63"/>
        <end position="72"/>
    </location>
</feature>
<dbReference type="Gene3D" id="4.10.280.10">
    <property type="entry name" value="Helix-loop-helix DNA-binding domain"/>
    <property type="match status" value="1"/>
</dbReference>
<comment type="caution">
    <text evidence="7">The sequence shown here is derived from an EMBL/GenBank/DDBJ whole genome shotgun (WGS) entry which is preliminary data.</text>
</comment>
<feature type="region of interest" description="Disordered" evidence="5">
    <location>
        <begin position="56"/>
        <end position="89"/>
    </location>
</feature>
<dbReference type="InterPro" id="IPR011598">
    <property type="entry name" value="bHLH_dom"/>
</dbReference>
<evidence type="ECO:0000259" key="6">
    <source>
        <dbReference type="PROSITE" id="PS50888"/>
    </source>
</evidence>
<dbReference type="CDD" id="cd11417">
    <property type="entry name" value="bHLH_TS_PTF1A"/>
    <property type="match status" value="1"/>
</dbReference>
<dbReference type="EMBL" id="JBDJPC010000006">
    <property type="protein sequence ID" value="KAL1497108.1"/>
    <property type="molecule type" value="Genomic_DNA"/>
</dbReference>
<protein>
    <recommendedName>
        <fullName evidence="6">BHLH domain-containing protein</fullName>
    </recommendedName>
</protein>
<evidence type="ECO:0000313" key="7">
    <source>
        <dbReference type="EMBL" id="KAL1497108.1"/>
    </source>
</evidence>
<dbReference type="PANTHER" id="PTHR23349">
    <property type="entry name" value="BASIC HELIX-LOOP-HELIX TRANSCRIPTION FACTOR, TWIST"/>
    <property type="match status" value="1"/>
</dbReference>
<gene>
    <name evidence="7" type="ORF">ABEB36_008120</name>
</gene>
<dbReference type="GO" id="GO:0003677">
    <property type="term" value="F:DNA binding"/>
    <property type="evidence" value="ECO:0007669"/>
    <property type="project" value="UniProtKB-KW"/>
</dbReference>
<reference evidence="7 8" key="1">
    <citation type="submission" date="2024-05" db="EMBL/GenBank/DDBJ databases">
        <title>Genetic variation in Jamaican populations of the coffee berry borer (Hypothenemus hampei).</title>
        <authorList>
            <person name="Errbii M."/>
            <person name="Myrie A."/>
        </authorList>
    </citation>
    <scope>NUCLEOTIDE SEQUENCE [LARGE SCALE GENOMIC DNA]</scope>
    <source>
        <strain evidence="7">JA-Hopewell-2020-01-JO</strain>
        <tissue evidence="7">Whole body</tissue>
    </source>
</reference>
<evidence type="ECO:0000256" key="3">
    <source>
        <dbReference type="ARBA" id="ARBA00023163"/>
    </source>
</evidence>
<dbReference type="Pfam" id="PF00010">
    <property type="entry name" value="HLH"/>
    <property type="match status" value="1"/>
</dbReference>
<proteinExistence type="predicted"/>
<dbReference type="FunFam" id="4.10.280.10:FF:000035">
    <property type="entry name" value="Pancreas-specific transcription factor 1a"/>
    <property type="match status" value="1"/>
</dbReference>